<evidence type="ECO:0000313" key="3">
    <source>
        <dbReference type="EMBL" id="MDC0722190.1"/>
    </source>
</evidence>
<keyword evidence="2" id="KW-0413">Isomerase</keyword>
<comment type="similarity">
    <text evidence="1">Belongs to the PhzF family.</text>
</comment>
<dbReference type="Pfam" id="PF02567">
    <property type="entry name" value="PhzC-PhzF"/>
    <property type="match status" value="1"/>
</dbReference>
<dbReference type="PANTHER" id="PTHR13774:SF17">
    <property type="entry name" value="PHENAZINE BIOSYNTHESIS-LIKE DOMAIN-CONTAINING PROTEIN"/>
    <property type="match status" value="1"/>
</dbReference>
<comment type="caution">
    <text evidence="3">The sequence shown here is derived from an EMBL/GenBank/DDBJ whole genome shotgun (WGS) entry which is preliminary data.</text>
</comment>
<name>A0ABT5E993_9BACT</name>
<protein>
    <submittedName>
        <fullName evidence="3">PhzF family phenazine biosynthesis protein</fullName>
    </submittedName>
</protein>
<evidence type="ECO:0000256" key="1">
    <source>
        <dbReference type="ARBA" id="ARBA00008270"/>
    </source>
</evidence>
<dbReference type="NCBIfam" id="TIGR00654">
    <property type="entry name" value="PhzF_family"/>
    <property type="match status" value="1"/>
</dbReference>
<proteinExistence type="inferred from homology"/>
<gene>
    <name evidence="3" type="ORF">POL25_35135</name>
</gene>
<accession>A0ABT5E993</accession>
<evidence type="ECO:0000313" key="4">
    <source>
        <dbReference type="Proteomes" id="UP001221686"/>
    </source>
</evidence>
<organism evidence="3 4">
    <name type="scientific">Nannocystis bainbridge</name>
    <dbReference type="NCBI Taxonomy" id="2995303"/>
    <lineage>
        <taxon>Bacteria</taxon>
        <taxon>Pseudomonadati</taxon>
        <taxon>Myxococcota</taxon>
        <taxon>Polyangia</taxon>
        <taxon>Nannocystales</taxon>
        <taxon>Nannocystaceae</taxon>
        <taxon>Nannocystis</taxon>
    </lineage>
</organism>
<sequence>MTEIACFHVDAFTSRRFAGNPAAVCPLQAWLPDALLQQIAAENALSETAFYAPRPGTDDFDLRWFTPEVEVDLCGHATLAAAFVHSHVRADAPDRLRFWTMSGPLTVTRTGEAFTLDLLSRPAVPGDMSEGLFAALGRRPAEVLVARDLVAVFTSAAEVRALRPDFAAMLRLPDVFAVIATAPGGEPDADVDFVSRCFAPAQGIPEDPVTGSAHCTLTPLWADRLGKQRLRARQVSRRSGELTCELAGDRVLITGRAVLVKSGQFYLDDVDVP</sequence>
<dbReference type="PANTHER" id="PTHR13774">
    <property type="entry name" value="PHENAZINE BIOSYNTHESIS PROTEIN"/>
    <property type="match status" value="1"/>
</dbReference>
<dbReference type="Proteomes" id="UP001221686">
    <property type="component" value="Unassembled WGS sequence"/>
</dbReference>
<keyword evidence="4" id="KW-1185">Reference proteome</keyword>
<dbReference type="InterPro" id="IPR003719">
    <property type="entry name" value="Phenazine_PhzF-like"/>
</dbReference>
<dbReference type="RefSeq" id="WP_272090698.1">
    <property type="nucleotide sequence ID" value="NZ_JAQNDL010000003.1"/>
</dbReference>
<reference evidence="3 4" key="1">
    <citation type="submission" date="2022-11" db="EMBL/GenBank/DDBJ databases">
        <title>Minimal conservation of predation-associated metabolite biosynthetic gene clusters underscores biosynthetic potential of Myxococcota including descriptions for ten novel species: Archangium lansinium sp. nov., Myxococcus landrumus sp. nov., Nannocystis bai.</title>
        <authorList>
            <person name="Ahearne A."/>
            <person name="Stevens C."/>
            <person name="Dowd S."/>
        </authorList>
    </citation>
    <scope>NUCLEOTIDE SEQUENCE [LARGE SCALE GENOMIC DNA]</scope>
    <source>
        <strain evidence="3 4">BB15-2</strain>
    </source>
</reference>
<dbReference type="SUPFAM" id="SSF54506">
    <property type="entry name" value="Diaminopimelate epimerase-like"/>
    <property type="match status" value="1"/>
</dbReference>
<dbReference type="PIRSF" id="PIRSF016184">
    <property type="entry name" value="PhzC_PhzF"/>
    <property type="match status" value="1"/>
</dbReference>
<dbReference type="EMBL" id="JAQNDL010000003">
    <property type="protein sequence ID" value="MDC0722190.1"/>
    <property type="molecule type" value="Genomic_DNA"/>
</dbReference>
<evidence type="ECO:0000256" key="2">
    <source>
        <dbReference type="ARBA" id="ARBA00023235"/>
    </source>
</evidence>
<dbReference type="Gene3D" id="3.10.310.10">
    <property type="entry name" value="Diaminopimelate Epimerase, Chain A, domain 1"/>
    <property type="match status" value="2"/>
</dbReference>